<evidence type="ECO:0000313" key="4">
    <source>
        <dbReference type="EMBL" id="MBP2295350.1"/>
    </source>
</evidence>
<dbReference type="Proteomes" id="UP000781958">
    <property type="component" value="Unassembled WGS sequence"/>
</dbReference>
<dbReference type="EMBL" id="JAGINP010000021">
    <property type="protein sequence ID" value="MBP2295350.1"/>
    <property type="molecule type" value="Genomic_DNA"/>
</dbReference>
<dbReference type="RefSeq" id="WP_209769815.1">
    <property type="nucleotide sequence ID" value="NZ_JAGINP010000021.1"/>
</dbReference>
<dbReference type="SUPFAM" id="SSF52172">
    <property type="entry name" value="CheY-like"/>
    <property type="match status" value="1"/>
</dbReference>
<organism evidence="4 5">
    <name type="scientific">Azospirillum rugosum</name>
    <dbReference type="NCBI Taxonomy" id="416170"/>
    <lineage>
        <taxon>Bacteria</taxon>
        <taxon>Pseudomonadati</taxon>
        <taxon>Pseudomonadota</taxon>
        <taxon>Alphaproteobacteria</taxon>
        <taxon>Rhodospirillales</taxon>
        <taxon>Azospirillaceae</taxon>
        <taxon>Azospirillum</taxon>
    </lineage>
</organism>
<evidence type="ECO:0000256" key="1">
    <source>
        <dbReference type="ARBA" id="ARBA00022553"/>
    </source>
</evidence>
<dbReference type="PROSITE" id="PS50110">
    <property type="entry name" value="RESPONSE_REGULATORY"/>
    <property type="match status" value="1"/>
</dbReference>
<evidence type="ECO:0000313" key="5">
    <source>
        <dbReference type="Proteomes" id="UP000781958"/>
    </source>
</evidence>
<proteinExistence type="predicted"/>
<dbReference type="Gene3D" id="3.40.50.2300">
    <property type="match status" value="1"/>
</dbReference>
<gene>
    <name evidence="4" type="ORF">J2851_005155</name>
</gene>
<dbReference type="InterPro" id="IPR050595">
    <property type="entry name" value="Bact_response_regulator"/>
</dbReference>
<keyword evidence="1 2" id="KW-0597">Phosphoprotein</keyword>
<evidence type="ECO:0000259" key="3">
    <source>
        <dbReference type="PROSITE" id="PS50110"/>
    </source>
</evidence>
<comment type="caution">
    <text evidence="4">The sequence shown here is derived from an EMBL/GenBank/DDBJ whole genome shotgun (WGS) entry which is preliminary data.</text>
</comment>
<dbReference type="InterPro" id="IPR001789">
    <property type="entry name" value="Sig_transdc_resp-reg_receiver"/>
</dbReference>
<feature type="domain" description="Response regulatory" evidence="3">
    <location>
        <begin position="3"/>
        <end position="130"/>
    </location>
</feature>
<dbReference type="InterPro" id="IPR011006">
    <property type="entry name" value="CheY-like_superfamily"/>
</dbReference>
<sequence length="134" mass="14954">MFTILLVEDSSAIRAIVRQQLLGLKMKEVVMTANGEEALNVLKKRDDIDAVISDWHMEPMDGLSFCTAVQKNPRLKGRQLPVIFITADPKLADEDTRDKVMESARRLGIVDIVTKPFTQEGLRTALSKGLGFQV</sequence>
<dbReference type="CDD" id="cd17546">
    <property type="entry name" value="REC_hyHK_CKI1_RcsC-like"/>
    <property type="match status" value="1"/>
</dbReference>
<dbReference type="Pfam" id="PF00072">
    <property type="entry name" value="Response_reg"/>
    <property type="match status" value="1"/>
</dbReference>
<dbReference type="PANTHER" id="PTHR44591:SF3">
    <property type="entry name" value="RESPONSE REGULATORY DOMAIN-CONTAINING PROTEIN"/>
    <property type="match status" value="1"/>
</dbReference>
<protein>
    <submittedName>
        <fullName evidence="4">CheY-like chemotaxis protein</fullName>
    </submittedName>
</protein>
<dbReference type="PANTHER" id="PTHR44591">
    <property type="entry name" value="STRESS RESPONSE REGULATOR PROTEIN 1"/>
    <property type="match status" value="1"/>
</dbReference>
<feature type="modified residue" description="4-aspartylphosphate" evidence="2">
    <location>
        <position position="54"/>
    </location>
</feature>
<keyword evidence="5" id="KW-1185">Reference proteome</keyword>
<accession>A0ABS4SS07</accession>
<reference evidence="4 5" key="1">
    <citation type="submission" date="2021-03" db="EMBL/GenBank/DDBJ databases">
        <title>Genomic Encyclopedia of Type Strains, Phase III (KMG-III): the genomes of soil and plant-associated and newly described type strains.</title>
        <authorList>
            <person name="Whitman W."/>
        </authorList>
    </citation>
    <scope>NUCLEOTIDE SEQUENCE [LARGE SCALE GENOMIC DNA]</scope>
    <source>
        <strain evidence="4 5">IMMIB AFH-6</strain>
    </source>
</reference>
<evidence type="ECO:0000256" key="2">
    <source>
        <dbReference type="PROSITE-ProRule" id="PRU00169"/>
    </source>
</evidence>
<dbReference type="SMART" id="SM00448">
    <property type="entry name" value="REC"/>
    <property type="match status" value="1"/>
</dbReference>
<name>A0ABS4SS07_9PROT</name>